<sequence length="230" mass="24866">MHIGEADWLLDTVAFDPMLPGLYARVHPATIGSPPIPVDPRSANPRSTARLALGPHLVPGAPPLGMVFLATTPAGALFEALLRDAEWHGAKTLSLPLYRLAGQRLSLLRLREELAVIPLALPDRGRVITTPWRASRCAELTSTPDHSDTHVAAAALYEQVTATGAIHTGLTWASVQHAGARVYLLYQPPFDRGQWDVEETVALDTPEGARRIAAWLAGAGYTWLDDPGRE</sequence>
<accession>M4NHL8</accession>
<evidence type="ECO:0000313" key="2">
    <source>
        <dbReference type="Proteomes" id="UP000011859"/>
    </source>
</evidence>
<dbReference type="Proteomes" id="UP000011859">
    <property type="component" value="Chromosome"/>
</dbReference>
<dbReference type="eggNOG" id="ENOG50313SQ">
    <property type="taxonomic scope" value="Bacteria"/>
</dbReference>
<name>M4NHL8_9GAMM</name>
<dbReference type="KEGG" id="rhd:R2APBS1_2025"/>
<dbReference type="HOGENOM" id="CLU_1204042_0_0_6"/>
<gene>
    <name evidence="1" type="ORF">R2APBS1_2025</name>
</gene>
<dbReference type="AlphaFoldDB" id="M4NHL8"/>
<protein>
    <submittedName>
        <fullName evidence="1">RES domain-containing protein</fullName>
    </submittedName>
</protein>
<dbReference type="EMBL" id="CP003470">
    <property type="protein sequence ID" value="AGG89148.1"/>
    <property type="molecule type" value="Genomic_DNA"/>
</dbReference>
<dbReference type="STRING" id="666685.R2APBS1_2025"/>
<organism evidence="1 2">
    <name type="scientific">Rhodanobacter denitrificans</name>
    <dbReference type="NCBI Taxonomy" id="666685"/>
    <lineage>
        <taxon>Bacteria</taxon>
        <taxon>Pseudomonadati</taxon>
        <taxon>Pseudomonadota</taxon>
        <taxon>Gammaproteobacteria</taxon>
        <taxon>Lysobacterales</taxon>
        <taxon>Rhodanobacteraceae</taxon>
        <taxon>Rhodanobacter</taxon>
    </lineage>
</organism>
<proteinExistence type="predicted"/>
<reference evidence="1 2" key="1">
    <citation type="submission" date="2012-04" db="EMBL/GenBank/DDBJ databases">
        <title>Complete genome of Rhodanobacter sp. 2APBS1.</title>
        <authorList>
            <consortium name="US DOE Joint Genome Institute"/>
            <person name="Huntemann M."/>
            <person name="Wei C.-L."/>
            <person name="Han J."/>
            <person name="Detter J.C."/>
            <person name="Han C."/>
            <person name="Tapia R."/>
            <person name="Munk A.C.C."/>
            <person name="Chen A."/>
            <person name="Krypides N."/>
            <person name="Mavromatis K."/>
            <person name="Markowitz V."/>
            <person name="Szeto E."/>
            <person name="Ivanova N."/>
            <person name="Mikhailova N."/>
            <person name="Ovchinnikova G."/>
            <person name="Pagani I."/>
            <person name="Pati A."/>
            <person name="Goodwin L."/>
            <person name="Peters L."/>
            <person name="Pitluck S."/>
            <person name="Woyke T."/>
            <person name="Prakash O."/>
            <person name="Elkins J."/>
            <person name="Brown S."/>
            <person name="Palumbo A."/>
            <person name="Hemme C."/>
            <person name="Zhou J."/>
            <person name="Watson D."/>
            <person name="Jardine P."/>
            <person name="Kostka J."/>
            <person name="Green S."/>
        </authorList>
    </citation>
    <scope>NUCLEOTIDE SEQUENCE [LARGE SCALE GENOMIC DNA]</scope>
    <source>
        <strain evidence="1 2">2APBS1</strain>
    </source>
</reference>
<evidence type="ECO:0000313" key="1">
    <source>
        <dbReference type="EMBL" id="AGG89148.1"/>
    </source>
</evidence>
<keyword evidence="2" id="KW-1185">Reference proteome</keyword>